<feature type="transmembrane region" description="Helical" evidence="1">
    <location>
        <begin position="52"/>
        <end position="77"/>
    </location>
</feature>
<keyword evidence="1" id="KW-0472">Membrane</keyword>
<accession>A0ABR1VWL9</accession>
<dbReference type="EMBL" id="JAQQWN010000007">
    <property type="protein sequence ID" value="KAK8075632.1"/>
    <property type="molecule type" value="Genomic_DNA"/>
</dbReference>
<keyword evidence="1" id="KW-0812">Transmembrane</keyword>
<organism evidence="2 3">
    <name type="scientific">Apiospora hydei</name>
    <dbReference type="NCBI Taxonomy" id="1337664"/>
    <lineage>
        <taxon>Eukaryota</taxon>
        <taxon>Fungi</taxon>
        <taxon>Dikarya</taxon>
        <taxon>Ascomycota</taxon>
        <taxon>Pezizomycotina</taxon>
        <taxon>Sordariomycetes</taxon>
        <taxon>Xylariomycetidae</taxon>
        <taxon>Amphisphaeriales</taxon>
        <taxon>Apiosporaceae</taxon>
        <taxon>Apiospora</taxon>
    </lineage>
</organism>
<protein>
    <submittedName>
        <fullName evidence="2">Uncharacterized protein</fullName>
    </submittedName>
</protein>
<feature type="transmembrane region" description="Helical" evidence="1">
    <location>
        <begin position="89"/>
        <end position="112"/>
    </location>
</feature>
<feature type="transmembrane region" description="Helical" evidence="1">
    <location>
        <begin position="12"/>
        <end position="32"/>
    </location>
</feature>
<keyword evidence="1" id="KW-1133">Transmembrane helix</keyword>
<evidence type="ECO:0000313" key="2">
    <source>
        <dbReference type="EMBL" id="KAK8075632.1"/>
    </source>
</evidence>
<gene>
    <name evidence="2" type="ORF">PG997_010295</name>
</gene>
<dbReference type="RefSeq" id="XP_066666572.1">
    <property type="nucleotide sequence ID" value="XM_066814610.1"/>
</dbReference>
<comment type="caution">
    <text evidence="2">The sequence shown here is derived from an EMBL/GenBank/DDBJ whole genome shotgun (WGS) entry which is preliminary data.</text>
</comment>
<keyword evidence="3" id="KW-1185">Reference proteome</keyword>
<proteinExistence type="predicted"/>
<name>A0ABR1VWL9_9PEZI</name>
<dbReference type="GeneID" id="92047670"/>
<dbReference type="Proteomes" id="UP001433268">
    <property type="component" value="Unassembled WGS sequence"/>
</dbReference>
<evidence type="ECO:0000256" key="1">
    <source>
        <dbReference type="SAM" id="Phobius"/>
    </source>
</evidence>
<evidence type="ECO:0000313" key="3">
    <source>
        <dbReference type="Proteomes" id="UP001433268"/>
    </source>
</evidence>
<reference evidence="2 3" key="1">
    <citation type="submission" date="2023-01" db="EMBL/GenBank/DDBJ databases">
        <title>Analysis of 21 Apiospora genomes using comparative genomics revels a genus with tremendous synthesis potential of carbohydrate active enzymes and secondary metabolites.</title>
        <authorList>
            <person name="Sorensen T."/>
        </authorList>
    </citation>
    <scope>NUCLEOTIDE SEQUENCE [LARGE SCALE GENOMIC DNA]</scope>
    <source>
        <strain evidence="2 3">CBS 114990</strain>
    </source>
</reference>
<sequence length="296" mass="33092">MTSYFTYNPLPRLSCLSVCFLQIYLAGFNSLLPSDLSTRNPSGWLPFARGASYALVVLALCDLIILTLWDSFDFILLYTRIVHNPMIILVAEIIILDVSVVALFAVVVRFAVQLFASLDLRSECGLYATVINGTAVPGLRIGVPAPAENEDPENLDTNPVRAIPPSCLGGRHRTLQASFPYVSVQHYKQTPFETEICPWALSILTAVLRLYMKANQSRFLEIASRYPETVWEMRTFPKTWDHLSEWVVYDVRLGYTSLFRILRIRKAGVDNTQTGPEARQLTGTPLLTVTADASAN</sequence>